<gene>
    <name evidence="1" type="ORF">AAH991_08890</name>
</gene>
<name>A0ABV0AIQ5_9ACTN</name>
<organism evidence="1 2">
    <name type="scientific">Microbispora maris</name>
    <dbReference type="NCBI Taxonomy" id="3144104"/>
    <lineage>
        <taxon>Bacteria</taxon>
        <taxon>Bacillati</taxon>
        <taxon>Actinomycetota</taxon>
        <taxon>Actinomycetes</taxon>
        <taxon>Streptosporangiales</taxon>
        <taxon>Streptosporangiaceae</taxon>
        <taxon>Microbispora</taxon>
    </lineage>
</organism>
<dbReference type="EMBL" id="JBDJAW010000005">
    <property type="protein sequence ID" value="MEN3535210.1"/>
    <property type="molecule type" value="Genomic_DNA"/>
</dbReference>
<evidence type="ECO:0000313" key="1">
    <source>
        <dbReference type="EMBL" id="MEN3535210.1"/>
    </source>
</evidence>
<proteinExistence type="predicted"/>
<dbReference type="RefSeq" id="WP_346225272.1">
    <property type="nucleotide sequence ID" value="NZ_JBDJAW010000005.1"/>
</dbReference>
<dbReference type="NCBIfam" id="NF033521">
    <property type="entry name" value="lasso_leader_L3"/>
    <property type="match status" value="1"/>
</dbReference>
<sequence length="41" mass="4738">MNEQKAPYEAPAVAEVGDFSELTQLTNRGKWADSIWGYYWD</sequence>
<keyword evidence="2" id="KW-1185">Reference proteome</keyword>
<accession>A0ABV0AIQ5</accession>
<reference evidence="1 2" key="1">
    <citation type="submission" date="2024-05" db="EMBL/GenBank/DDBJ databases">
        <title>Microbispora sp.ZYX-F-249.</title>
        <authorList>
            <person name="Xie H."/>
        </authorList>
    </citation>
    <scope>NUCLEOTIDE SEQUENCE [LARGE SCALE GENOMIC DNA]</scope>
    <source>
        <strain evidence="1 2">ZYX-F-249</strain>
    </source>
</reference>
<dbReference type="Proteomes" id="UP001447516">
    <property type="component" value="Unassembled WGS sequence"/>
</dbReference>
<protein>
    <submittedName>
        <fullName evidence="1">Lasso RiPP family leader peptide-containing protein</fullName>
    </submittedName>
</protein>
<comment type="caution">
    <text evidence="1">The sequence shown here is derived from an EMBL/GenBank/DDBJ whole genome shotgun (WGS) entry which is preliminary data.</text>
</comment>
<evidence type="ECO:0000313" key="2">
    <source>
        <dbReference type="Proteomes" id="UP001447516"/>
    </source>
</evidence>